<dbReference type="EMBL" id="BAAABM010000007">
    <property type="protein sequence ID" value="GAA0324794.1"/>
    <property type="molecule type" value="Genomic_DNA"/>
</dbReference>
<evidence type="ECO:0000256" key="1">
    <source>
        <dbReference type="SAM" id="MobiDB-lite"/>
    </source>
</evidence>
<comment type="caution">
    <text evidence="3">The sequence shown here is derived from an EMBL/GenBank/DDBJ whole genome shotgun (WGS) entry which is preliminary data.</text>
</comment>
<protein>
    <recommendedName>
        <fullName evidence="5">Integral membrane protein</fullName>
    </recommendedName>
</protein>
<proteinExistence type="predicted"/>
<evidence type="ECO:0000313" key="4">
    <source>
        <dbReference type="Proteomes" id="UP001501822"/>
    </source>
</evidence>
<feature type="region of interest" description="Disordered" evidence="1">
    <location>
        <begin position="1"/>
        <end position="30"/>
    </location>
</feature>
<gene>
    <name evidence="3" type="ORF">GCM10010151_13390</name>
</gene>
<sequence length="116" mass="12198">MSERVTVTGPPSGSARPPHSPAEVSGGAGASPVRSLMRVQAAYAALTCAIVALVSGGLPLLFASEPALSRIRILGVRLPWLVLSAVVPVVWVAVARRHVRLAERAERDFAAMARHE</sequence>
<feature type="transmembrane region" description="Helical" evidence="2">
    <location>
        <begin position="41"/>
        <end position="62"/>
    </location>
</feature>
<feature type="transmembrane region" description="Helical" evidence="2">
    <location>
        <begin position="74"/>
        <end position="94"/>
    </location>
</feature>
<accession>A0ABN0W4D8</accession>
<evidence type="ECO:0000313" key="3">
    <source>
        <dbReference type="EMBL" id="GAA0324794.1"/>
    </source>
</evidence>
<name>A0ABN0W4D8_9ACTN</name>
<keyword evidence="2" id="KW-1133">Transmembrane helix</keyword>
<keyword evidence="4" id="KW-1185">Reference proteome</keyword>
<dbReference type="Proteomes" id="UP001501822">
    <property type="component" value="Unassembled WGS sequence"/>
</dbReference>
<evidence type="ECO:0000256" key="2">
    <source>
        <dbReference type="SAM" id="Phobius"/>
    </source>
</evidence>
<evidence type="ECO:0008006" key="5">
    <source>
        <dbReference type="Google" id="ProtNLM"/>
    </source>
</evidence>
<dbReference type="RefSeq" id="WP_252799901.1">
    <property type="nucleotide sequence ID" value="NZ_BAAABM010000007.1"/>
</dbReference>
<keyword evidence="2" id="KW-0812">Transmembrane</keyword>
<reference evidence="3 4" key="1">
    <citation type="journal article" date="2019" name="Int. J. Syst. Evol. Microbiol.">
        <title>The Global Catalogue of Microorganisms (GCM) 10K type strain sequencing project: providing services to taxonomists for standard genome sequencing and annotation.</title>
        <authorList>
            <consortium name="The Broad Institute Genomics Platform"/>
            <consortium name="The Broad Institute Genome Sequencing Center for Infectious Disease"/>
            <person name="Wu L."/>
            <person name="Ma J."/>
        </authorList>
    </citation>
    <scope>NUCLEOTIDE SEQUENCE [LARGE SCALE GENOMIC DNA]</scope>
    <source>
        <strain evidence="3 4">JCM 3146</strain>
    </source>
</reference>
<organism evidence="3 4">
    <name type="scientific">Actinoallomurus spadix</name>
    <dbReference type="NCBI Taxonomy" id="79912"/>
    <lineage>
        <taxon>Bacteria</taxon>
        <taxon>Bacillati</taxon>
        <taxon>Actinomycetota</taxon>
        <taxon>Actinomycetes</taxon>
        <taxon>Streptosporangiales</taxon>
        <taxon>Thermomonosporaceae</taxon>
        <taxon>Actinoallomurus</taxon>
    </lineage>
</organism>
<keyword evidence="2" id="KW-0472">Membrane</keyword>